<dbReference type="SMART" id="SM00220">
    <property type="entry name" value="S_TKc"/>
    <property type="match status" value="1"/>
</dbReference>
<proteinExistence type="predicted"/>
<reference evidence="3" key="1">
    <citation type="journal article" date="2014" name="Proc. Natl. Acad. Sci. U.S.A.">
        <title>Extensive sampling of basidiomycete genomes demonstrates inadequacy of the white-rot/brown-rot paradigm for wood decay fungi.</title>
        <authorList>
            <person name="Riley R."/>
            <person name="Salamov A.A."/>
            <person name="Brown D.W."/>
            <person name="Nagy L.G."/>
            <person name="Floudas D."/>
            <person name="Held B.W."/>
            <person name="Levasseur A."/>
            <person name="Lombard V."/>
            <person name="Morin E."/>
            <person name="Otillar R."/>
            <person name="Lindquist E.A."/>
            <person name="Sun H."/>
            <person name="LaButti K.M."/>
            <person name="Schmutz J."/>
            <person name="Jabbour D."/>
            <person name="Luo H."/>
            <person name="Baker S.E."/>
            <person name="Pisabarro A.G."/>
            <person name="Walton J.D."/>
            <person name="Blanchette R.A."/>
            <person name="Henrissat B."/>
            <person name="Martin F."/>
            <person name="Cullen D."/>
            <person name="Hibbett D.S."/>
            <person name="Grigoriev I.V."/>
        </authorList>
    </citation>
    <scope>NUCLEOTIDE SEQUENCE [LARGE SCALE GENOMIC DNA]</scope>
    <source>
        <strain evidence="3">FD-172 SS1</strain>
    </source>
</reference>
<name>A0A067MQV1_BOTB1</name>
<gene>
    <name evidence="2" type="ORF">BOTBODRAFT_110386</name>
</gene>
<dbReference type="InterPro" id="IPR011009">
    <property type="entry name" value="Kinase-like_dom_sf"/>
</dbReference>
<dbReference type="Pfam" id="PF07714">
    <property type="entry name" value="PK_Tyr_Ser-Thr"/>
    <property type="match status" value="1"/>
</dbReference>
<evidence type="ECO:0000259" key="1">
    <source>
        <dbReference type="PROSITE" id="PS50011"/>
    </source>
</evidence>
<dbReference type="PROSITE" id="PS50011">
    <property type="entry name" value="PROTEIN_KINASE_DOM"/>
    <property type="match status" value="1"/>
</dbReference>
<dbReference type="SUPFAM" id="SSF56112">
    <property type="entry name" value="Protein kinase-like (PK-like)"/>
    <property type="match status" value="1"/>
</dbReference>
<dbReference type="InterPro" id="IPR051681">
    <property type="entry name" value="Ser/Thr_Kinases-Pseudokinases"/>
</dbReference>
<dbReference type="AlphaFoldDB" id="A0A067MQV1"/>
<dbReference type="InterPro" id="IPR008271">
    <property type="entry name" value="Ser/Thr_kinase_AS"/>
</dbReference>
<dbReference type="InterPro" id="IPR000719">
    <property type="entry name" value="Prot_kinase_dom"/>
</dbReference>
<evidence type="ECO:0000313" key="2">
    <source>
        <dbReference type="EMBL" id="KDQ14242.1"/>
    </source>
</evidence>
<dbReference type="PROSITE" id="PS00108">
    <property type="entry name" value="PROTEIN_KINASE_ST"/>
    <property type="match status" value="1"/>
</dbReference>
<dbReference type="PIRSF" id="PIRSF000654">
    <property type="entry name" value="Integrin-linked_kinase"/>
    <property type="match status" value="1"/>
</dbReference>
<feature type="non-terminal residue" evidence="2">
    <location>
        <position position="1"/>
    </location>
</feature>
<dbReference type="InParanoid" id="A0A067MQV1"/>
<evidence type="ECO:0000313" key="3">
    <source>
        <dbReference type="Proteomes" id="UP000027195"/>
    </source>
</evidence>
<organism evidence="2 3">
    <name type="scientific">Botryobasidium botryosum (strain FD-172 SS1)</name>
    <dbReference type="NCBI Taxonomy" id="930990"/>
    <lineage>
        <taxon>Eukaryota</taxon>
        <taxon>Fungi</taxon>
        <taxon>Dikarya</taxon>
        <taxon>Basidiomycota</taxon>
        <taxon>Agaricomycotina</taxon>
        <taxon>Agaricomycetes</taxon>
        <taxon>Cantharellales</taxon>
        <taxon>Botryobasidiaceae</taxon>
        <taxon>Botryobasidium</taxon>
    </lineage>
</organism>
<dbReference type="InterPro" id="IPR001245">
    <property type="entry name" value="Ser-Thr/Tyr_kinase_cat_dom"/>
</dbReference>
<sequence>ELEMWKTLRHPNVHPFIGSITLASKLYLVPPWMGFGDAREFVNRYPDVQRTPLVLQAARGLRYLHTRNPPLVHGDVKAANILISDDGVARIADFGLARWAIDGMSLGYSDTWRAAGNARWLALELLRDSDDGELERRTVESDVFAFGRFIIEIYTGEIPFPSVNDLSVLVSCLKGELLPKRPTGWEVVSRGLNDEMWQLVIDCCRKEPARRMSAQRLVFRLKRF</sequence>
<dbReference type="OrthoDB" id="26722at2759"/>
<dbReference type="PANTHER" id="PTHR44329:SF214">
    <property type="entry name" value="PROTEIN KINASE DOMAIN-CONTAINING PROTEIN"/>
    <property type="match status" value="1"/>
</dbReference>
<dbReference type="GO" id="GO:0004674">
    <property type="term" value="F:protein serine/threonine kinase activity"/>
    <property type="evidence" value="ECO:0007669"/>
    <property type="project" value="TreeGrafter"/>
</dbReference>
<dbReference type="EMBL" id="KL198039">
    <property type="protein sequence ID" value="KDQ14242.1"/>
    <property type="molecule type" value="Genomic_DNA"/>
</dbReference>
<dbReference type="Proteomes" id="UP000027195">
    <property type="component" value="Unassembled WGS sequence"/>
</dbReference>
<dbReference type="PANTHER" id="PTHR44329">
    <property type="entry name" value="SERINE/THREONINE-PROTEIN KINASE TNNI3K-RELATED"/>
    <property type="match status" value="1"/>
</dbReference>
<keyword evidence="3" id="KW-1185">Reference proteome</keyword>
<accession>A0A067MQV1</accession>
<feature type="domain" description="Protein kinase" evidence="1">
    <location>
        <begin position="1"/>
        <end position="224"/>
    </location>
</feature>
<dbReference type="STRING" id="930990.A0A067MQV1"/>
<dbReference type="HOGENOM" id="CLU_000288_7_18_1"/>
<protein>
    <recommendedName>
        <fullName evidence="1">Protein kinase domain-containing protein</fullName>
    </recommendedName>
</protein>
<dbReference type="GO" id="GO:0005524">
    <property type="term" value="F:ATP binding"/>
    <property type="evidence" value="ECO:0007669"/>
    <property type="project" value="InterPro"/>
</dbReference>
<dbReference type="Gene3D" id="1.10.510.10">
    <property type="entry name" value="Transferase(Phosphotransferase) domain 1"/>
    <property type="match status" value="1"/>
</dbReference>